<dbReference type="GO" id="GO:0009507">
    <property type="term" value="C:chloroplast"/>
    <property type="evidence" value="ECO:0007669"/>
    <property type="project" value="UniProtKB-SubCell"/>
</dbReference>
<name>A0A1Z1MJ05_9FLOR</name>
<geneLocation type="chloroplast" evidence="8"/>
<keyword evidence="2 6" id="KW-0699">rRNA-binding</keyword>
<dbReference type="Gene3D" id="3.30.70.330">
    <property type="match status" value="1"/>
</dbReference>
<comment type="subunit">
    <text evidence="6">Part of the 50S ribosomal subunit.</text>
</comment>
<organism evidence="8">
    <name type="scientific">Ophidocladus simpliciusculus</name>
    <dbReference type="NCBI Taxonomy" id="1261574"/>
    <lineage>
        <taxon>Eukaryota</taxon>
        <taxon>Rhodophyta</taxon>
        <taxon>Florideophyceae</taxon>
        <taxon>Rhodymeniophycidae</taxon>
        <taxon>Ceramiales</taxon>
        <taxon>Rhodomelaceae</taxon>
        <taxon>Herposiphonieae</taxon>
        <taxon>Ophidocladus</taxon>
    </lineage>
</organism>
<evidence type="ECO:0000256" key="3">
    <source>
        <dbReference type="ARBA" id="ARBA00022884"/>
    </source>
</evidence>
<comment type="subcellular location">
    <subcellularLocation>
        <location evidence="6">Plastid</location>
        <location evidence="6">Chloroplast</location>
    </subcellularLocation>
</comment>
<keyword evidence="8" id="KW-0934">Plastid</keyword>
<evidence type="ECO:0000256" key="4">
    <source>
        <dbReference type="ARBA" id="ARBA00022980"/>
    </source>
</evidence>
<dbReference type="PROSITE" id="PS00050">
    <property type="entry name" value="RIBOSOMAL_L23"/>
    <property type="match status" value="1"/>
</dbReference>
<comment type="function">
    <text evidence="6">Binds to 23S rRNA.</text>
</comment>
<evidence type="ECO:0000256" key="7">
    <source>
        <dbReference type="RuleBase" id="RU003934"/>
    </source>
</evidence>
<dbReference type="SUPFAM" id="SSF54189">
    <property type="entry name" value="Ribosomal proteins S24e, L23 and L15e"/>
    <property type="match status" value="1"/>
</dbReference>
<gene>
    <name evidence="6 8" type="primary">rpl23</name>
</gene>
<dbReference type="RefSeq" id="YP_009396847.1">
    <property type="nucleotide sequence ID" value="NC_035284.1"/>
</dbReference>
<dbReference type="HAMAP" id="MF_01369_B">
    <property type="entry name" value="Ribosomal_uL23_B"/>
    <property type="match status" value="1"/>
</dbReference>
<reference evidence="8" key="1">
    <citation type="journal article" date="2017" name="J. Phycol.">
        <title>Analysis of chloroplast genomes and a supermatrix inform reclassification of the Rhodomelaceae (Rhodophyta).</title>
        <authorList>
            <person name="Diaz-Tapia P."/>
            <person name="Maggs C.A."/>
            <person name="West J.A."/>
            <person name="Verbruggen H."/>
        </authorList>
    </citation>
    <scope>NUCLEOTIDE SEQUENCE</scope>
    <source>
        <strain evidence="8">PD949</strain>
    </source>
</reference>
<dbReference type="PANTHER" id="PTHR11620">
    <property type="entry name" value="60S RIBOSOMAL PROTEIN L23A"/>
    <property type="match status" value="1"/>
</dbReference>
<evidence type="ECO:0000256" key="1">
    <source>
        <dbReference type="ARBA" id="ARBA00006700"/>
    </source>
</evidence>
<keyword evidence="4 6" id="KW-0689">Ribosomal protein</keyword>
<protein>
    <recommendedName>
        <fullName evidence="6">Large ribosomal subunit protein uL23c</fullName>
    </recommendedName>
</protein>
<dbReference type="InterPro" id="IPR013025">
    <property type="entry name" value="Ribosomal_uL23-like"/>
</dbReference>
<keyword evidence="3 6" id="KW-0694">RNA-binding</keyword>
<proteinExistence type="inferred from homology"/>
<dbReference type="NCBIfam" id="NF004363">
    <property type="entry name" value="PRK05738.2-4"/>
    <property type="match status" value="1"/>
</dbReference>
<dbReference type="InterPro" id="IPR001014">
    <property type="entry name" value="Ribosomal_uL23_CS"/>
</dbReference>
<dbReference type="GO" id="GO:0005840">
    <property type="term" value="C:ribosome"/>
    <property type="evidence" value="ECO:0007669"/>
    <property type="project" value="UniProtKB-KW"/>
</dbReference>
<evidence type="ECO:0000256" key="5">
    <source>
        <dbReference type="ARBA" id="ARBA00023274"/>
    </source>
</evidence>
<sequence>MKDKNSIEKIINIIKDPIITDKTTKNIENNVYYFKVDKKSNKNQIKKAIEYIFEVKVYKISTMNSAPKMTTVGKFKGNKKQYKKAIITLQKSYKINIFEEN</sequence>
<dbReference type="GO" id="GO:0019843">
    <property type="term" value="F:rRNA binding"/>
    <property type="evidence" value="ECO:0007669"/>
    <property type="project" value="UniProtKB-UniRule"/>
</dbReference>
<dbReference type="EMBL" id="MF101440">
    <property type="protein sequence ID" value="ARW66033.1"/>
    <property type="molecule type" value="Genomic_DNA"/>
</dbReference>
<evidence type="ECO:0000313" key="8">
    <source>
        <dbReference type="EMBL" id="ARW66033.1"/>
    </source>
</evidence>
<evidence type="ECO:0000256" key="6">
    <source>
        <dbReference type="HAMAP-Rule" id="MF_01369"/>
    </source>
</evidence>
<dbReference type="InterPro" id="IPR012678">
    <property type="entry name" value="Ribosomal_uL23/eL15/eS24_sf"/>
</dbReference>
<dbReference type="GeneID" id="33359109"/>
<dbReference type="GO" id="GO:0006412">
    <property type="term" value="P:translation"/>
    <property type="evidence" value="ECO:0007669"/>
    <property type="project" value="UniProtKB-UniRule"/>
</dbReference>
<keyword evidence="5 6" id="KW-0687">Ribonucleoprotein</keyword>
<dbReference type="InterPro" id="IPR012677">
    <property type="entry name" value="Nucleotide-bd_a/b_plait_sf"/>
</dbReference>
<dbReference type="GO" id="GO:1990904">
    <property type="term" value="C:ribonucleoprotein complex"/>
    <property type="evidence" value="ECO:0007669"/>
    <property type="project" value="UniProtKB-KW"/>
</dbReference>
<dbReference type="GO" id="GO:0003735">
    <property type="term" value="F:structural constituent of ribosome"/>
    <property type="evidence" value="ECO:0007669"/>
    <property type="project" value="InterPro"/>
</dbReference>
<comment type="similarity">
    <text evidence="1 6 7">Belongs to the universal ribosomal protein uL23 family.</text>
</comment>
<dbReference type="Pfam" id="PF00276">
    <property type="entry name" value="Ribosomal_L23"/>
    <property type="match status" value="1"/>
</dbReference>
<dbReference type="AlphaFoldDB" id="A0A1Z1MJ05"/>
<accession>A0A1Z1MJ05</accession>
<keyword evidence="8" id="KW-0150">Chloroplast</keyword>
<evidence type="ECO:0000256" key="2">
    <source>
        <dbReference type="ARBA" id="ARBA00022730"/>
    </source>
</evidence>